<gene>
    <name evidence="1" type="ORF">ACOC_LOCUS12534</name>
</gene>
<proteinExistence type="predicted"/>
<dbReference type="Proteomes" id="UP000267027">
    <property type="component" value="Unassembled WGS sequence"/>
</dbReference>
<dbReference type="OMA" id="WSARICP"/>
<evidence type="ECO:0000313" key="3">
    <source>
        <dbReference type="WBParaSite" id="ACOC_0001253401-mRNA-1"/>
    </source>
</evidence>
<sequence length="77" mass="8679">MVTICTYNARTLASESSVEDVLMQARRIKYDVTGMSETRRCHPFNTVYYTGEKLFLGTCETIEVSAASAFWSARICP</sequence>
<dbReference type="EMBL" id="UYYA01005081">
    <property type="protein sequence ID" value="VDM64119.1"/>
    <property type="molecule type" value="Genomic_DNA"/>
</dbReference>
<organism evidence="3">
    <name type="scientific">Angiostrongylus costaricensis</name>
    <name type="common">Nematode worm</name>
    <dbReference type="NCBI Taxonomy" id="334426"/>
    <lineage>
        <taxon>Eukaryota</taxon>
        <taxon>Metazoa</taxon>
        <taxon>Ecdysozoa</taxon>
        <taxon>Nematoda</taxon>
        <taxon>Chromadorea</taxon>
        <taxon>Rhabditida</taxon>
        <taxon>Rhabditina</taxon>
        <taxon>Rhabditomorpha</taxon>
        <taxon>Strongyloidea</taxon>
        <taxon>Metastrongylidae</taxon>
        <taxon>Angiostrongylus</taxon>
    </lineage>
</organism>
<evidence type="ECO:0000313" key="1">
    <source>
        <dbReference type="EMBL" id="VDM64119.1"/>
    </source>
</evidence>
<dbReference type="OrthoDB" id="5854880at2759"/>
<keyword evidence="2" id="KW-1185">Reference proteome</keyword>
<dbReference type="AlphaFoldDB" id="A0A0R3Q0R4"/>
<reference evidence="3" key="1">
    <citation type="submission" date="2017-02" db="UniProtKB">
        <authorList>
            <consortium name="WormBaseParasite"/>
        </authorList>
    </citation>
    <scope>IDENTIFICATION</scope>
</reference>
<accession>A0A0R3Q0R4</accession>
<dbReference type="WBParaSite" id="ACOC_0001253401-mRNA-1">
    <property type="protein sequence ID" value="ACOC_0001253401-mRNA-1"/>
    <property type="gene ID" value="ACOC_0001253401"/>
</dbReference>
<reference evidence="1 2" key="2">
    <citation type="submission" date="2018-11" db="EMBL/GenBank/DDBJ databases">
        <authorList>
            <consortium name="Pathogen Informatics"/>
        </authorList>
    </citation>
    <scope>NUCLEOTIDE SEQUENCE [LARGE SCALE GENOMIC DNA]</scope>
    <source>
        <strain evidence="1 2">Costa Rica</strain>
    </source>
</reference>
<name>A0A0R3Q0R4_ANGCS</name>
<evidence type="ECO:0000313" key="2">
    <source>
        <dbReference type="Proteomes" id="UP000267027"/>
    </source>
</evidence>
<protein>
    <submittedName>
        <fullName evidence="3">Endo/exonuclease/phosphatase domain-containing protein</fullName>
    </submittedName>
</protein>